<feature type="transmembrane region" description="Helical" evidence="2">
    <location>
        <begin position="361"/>
        <end position="382"/>
    </location>
</feature>
<keyword evidence="2" id="KW-0472">Membrane</keyword>
<protein>
    <recommendedName>
        <fullName evidence="5">Membrane-anchored protein</fullName>
    </recommendedName>
</protein>
<evidence type="ECO:0000313" key="3">
    <source>
        <dbReference type="EMBL" id="RFA38971.1"/>
    </source>
</evidence>
<feature type="coiled-coil region" evidence="1">
    <location>
        <begin position="230"/>
        <end position="260"/>
    </location>
</feature>
<evidence type="ECO:0008006" key="5">
    <source>
        <dbReference type="Google" id="ProtNLM"/>
    </source>
</evidence>
<evidence type="ECO:0000313" key="4">
    <source>
        <dbReference type="Proteomes" id="UP000256763"/>
    </source>
</evidence>
<keyword evidence="1" id="KW-0175">Coiled coil</keyword>
<dbReference type="Pfam" id="PF11902">
    <property type="entry name" value="DUF3422"/>
    <property type="match status" value="1"/>
</dbReference>
<sequence length="424" mass="47227">MTDHPLRDTVCREVHARPFETLTAPARVSHIALVAGPEAAAEEHACLTDLCRRFGVAVPAPGAVYLSAEFGPFRLRWERHSEFSTYTFFRSGAAGKPFLDPALDQVPCEWLARLPGKVLAAIHLAVESKDVPVRDVRDVVALFGTDNIAGSQVGRGAAVVWTDFRVHEDGFGRILVQDSHLGTRQAGRLVQRLLEIETYRLMALLAFPLARETGPEIVRLDKALQTLTERMTANAQLEDEQAMLRELSRLAAEVERINSRNSYRLGAARAYYQLVQRRIESLKEQRIQDLQTIGQFMERRLAPAMATCESIGGRQDALARRVARAGNLLRTRVDVALEAQNRDLLESMNGRAQMQLRLQETVEGLSVVVLSYYAMGLLSYGAKAAHSAGWPIRVDLTLGLAVPIVVGSVWLGVRWLRRRLLGRH</sequence>
<keyword evidence="2" id="KW-0812">Transmembrane</keyword>
<dbReference type="AlphaFoldDB" id="A0A3E0X2W0"/>
<reference evidence="4" key="1">
    <citation type="submission" date="2017-05" db="EMBL/GenBank/DDBJ databases">
        <authorList>
            <person name="Sharma S."/>
            <person name="Sidhu C."/>
            <person name="Pinnaka A.K."/>
        </authorList>
    </citation>
    <scope>NUCLEOTIDE SEQUENCE [LARGE SCALE GENOMIC DNA]</scope>
    <source>
        <strain evidence="4">AK93</strain>
    </source>
</reference>
<gene>
    <name evidence="3" type="ORF">CAL65_03485</name>
</gene>
<evidence type="ECO:0000256" key="1">
    <source>
        <dbReference type="SAM" id="Coils"/>
    </source>
</evidence>
<keyword evidence="4" id="KW-1185">Reference proteome</keyword>
<feature type="transmembrane region" description="Helical" evidence="2">
    <location>
        <begin position="394"/>
        <end position="413"/>
    </location>
</feature>
<name>A0A3E0X2W0_9GAMM</name>
<dbReference type="Proteomes" id="UP000256763">
    <property type="component" value="Unassembled WGS sequence"/>
</dbReference>
<keyword evidence="2" id="KW-1133">Transmembrane helix</keyword>
<accession>A0A3E0X2W0</accession>
<organism evidence="3 4">
    <name type="scientific">Alkalilimnicola ehrlichii</name>
    <dbReference type="NCBI Taxonomy" id="351052"/>
    <lineage>
        <taxon>Bacteria</taxon>
        <taxon>Pseudomonadati</taxon>
        <taxon>Pseudomonadota</taxon>
        <taxon>Gammaproteobacteria</taxon>
        <taxon>Chromatiales</taxon>
        <taxon>Ectothiorhodospiraceae</taxon>
        <taxon>Alkalilimnicola</taxon>
    </lineage>
</organism>
<dbReference type="OrthoDB" id="9767470at2"/>
<comment type="caution">
    <text evidence="3">The sequence shown here is derived from an EMBL/GenBank/DDBJ whole genome shotgun (WGS) entry which is preliminary data.</text>
</comment>
<proteinExistence type="predicted"/>
<evidence type="ECO:0000256" key="2">
    <source>
        <dbReference type="SAM" id="Phobius"/>
    </source>
</evidence>
<dbReference type="EMBL" id="NFZW01000002">
    <property type="protein sequence ID" value="RFA38971.1"/>
    <property type="molecule type" value="Genomic_DNA"/>
</dbReference>
<dbReference type="InterPro" id="IPR021830">
    <property type="entry name" value="DUF3422"/>
</dbReference>